<dbReference type="NCBIfam" id="NF041492">
    <property type="entry name" value="MobF"/>
    <property type="match status" value="1"/>
</dbReference>
<name>A0A2N0H460_9SPHN</name>
<reference evidence="2 3" key="1">
    <citation type="submission" date="2017-11" db="EMBL/GenBank/DDBJ databases">
        <title>Genomic Encyclopedia of Type Strains, Phase III (KMG-III): the genomes of soil and plant-associated and newly described type strains.</title>
        <authorList>
            <person name="Whitman W."/>
        </authorList>
    </citation>
    <scope>NUCLEOTIDE SEQUENCE [LARGE SCALE GENOMIC DNA]</scope>
    <source>
        <strain evidence="2 3">CGMCC 1.12274</strain>
    </source>
</reference>
<organism evidence="2 3">
    <name type="scientific">Novosphingobium kunmingense</name>
    <dbReference type="NCBI Taxonomy" id="1211806"/>
    <lineage>
        <taxon>Bacteria</taxon>
        <taxon>Pseudomonadati</taxon>
        <taxon>Pseudomonadota</taxon>
        <taxon>Alphaproteobacteria</taxon>
        <taxon>Sphingomonadales</taxon>
        <taxon>Sphingomonadaceae</taxon>
        <taxon>Novosphingobium</taxon>
    </lineage>
</organism>
<dbReference type="OrthoDB" id="98563at2"/>
<gene>
    <name evidence="2" type="ORF">B0I00_3167</name>
</gene>
<dbReference type="Proteomes" id="UP000232587">
    <property type="component" value="Unassembled WGS sequence"/>
</dbReference>
<dbReference type="AlphaFoldDB" id="A0A2N0H460"/>
<dbReference type="InterPro" id="IPR027417">
    <property type="entry name" value="P-loop_NTPase"/>
</dbReference>
<accession>A0A2N0H460</accession>
<comment type="caution">
    <text evidence="2">The sequence shown here is derived from an EMBL/GenBank/DDBJ whole genome shotgun (WGS) entry which is preliminary data.</text>
</comment>
<keyword evidence="3" id="KW-1185">Reference proteome</keyword>
<feature type="domain" description="TrwC relaxase" evidence="1">
    <location>
        <begin position="12"/>
        <end position="281"/>
    </location>
</feature>
<dbReference type="SUPFAM" id="SSF55464">
    <property type="entry name" value="Origin of replication-binding domain, RBD-like"/>
    <property type="match status" value="1"/>
</dbReference>
<evidence type="ECO:0000259" key="1">
    <source>
        <dbReference type="Pfam" id="PF08751"/>
    </source>
</evidence>
<dbReference type="Pfam" id="PF13604">
    <property type="entry name" value="AAA_30"/>
    <property type="match status" value="1"/>
</dbReference>
<dbReference type="RefSeq" id="WP_100868344.1">
    <property type="nucleotide sequence ID" value="NZ_PHUF01000006.1"/>
</dbReference>
<dbReference type="SUPFAM" id="SSF52540">
    <property type="entry name" value="P-loop containing nucleoside triphosphate hydrolases"/>
    <property type="match status" value="2"/>
</dbReference>
<dbReference type="InterPro" id="IPR014862">
    <property type="entry name" value="TrwC"/>
</dbReference>
<proteinExistence type="predicted"/>
<sequence>MHSIASVRSSSGAADYFANDNYYSADEHAEAGVWGGEGARALGLEGQVERDAFEGILNGKLPDGEMVGQVEGRRLGLDLTFSMPKSASILALVSGDRRILDAHLAAVKSTMSQLVEKQFAESRNYERSRSGEPQKTGNLVYALFAHDTSRALDPQGHIHAVVANLTCDPKGTWKALWNGEIWKNNTTIGQFYHAAFRAQLQKLGYETEASGKHGSFEIKGVPAEVIKEFSQRREDILTKVEELGISSPKGQDRVTVTTRDPKLAVEDRAGLIQSWQDRSAQLGFDGKALIAEAKARADIEAKPTFRETATAAIGEVATRINAALRTPSPLAVSGAAALFLSADTIKAQHATASAIRHLSEREAAFSPQAILASALGFQIKGLEGGAVVARIGELIRDGHLIPGKSDRLDGHSDLVTTPAALAMEQKILDTIDRGHGEGRAFMPPEAAMERLQEAARELGRERAGVDSWQLNEGQLAAGVAILSGRDRFLNVQGVAGAGKSTLLGALDKVLDAQGVKLVGLAFQNKMVADLRGVGSGGGGQGMSTDQMREAGIEAYTIARFLNTYGSAAAAGSGERYEAAKAALANTVIITDESSMVSSRDMLRLVTLAEQLDLAKAPFMGDRQQLSAIEQGKMFAVSQASGQATVRMDENIRQKNSPLLLAVAGLSNEGHAGLALDLLAAHGRVIEAGPEHVARAAELWLSLDPDKRGATAIFTAGRDDRAEINARVQAGLLKEGTLSGAGVPLATLQSVNATREELRFASTYRAGQVLEARMEVREIGLKAGEYRVSEVRKDGKVVLERDGQRKVIDPDQINPDHRFDRLGLHEAKQIRLHDGETVFWREMDAARDIAKSTYATVLEARPEGIRVELANKRQLVLTPGDPMLRRLDLGYALNAHMAQGMTKPQAIEVISSTQRNLATQRTQNVLNTRATDDMTVVTNNLEGLKQQLDRTPGNKTSALEVTGKVEVEPRHHNPIDTRQVPDLKMSPELKAKLDAVLGTAPEPQVRQLPVPEKTLGLDL</sequence>
<dbReference type="NCBIfam" id="TIGR02686">
    <property type="entry name" value="relax_trwC"/>
    <property type="match status" value="1"/>
</dbReference>
<evidence type="ECO:0000313" key="3">
    <source>
        <dbReference type="Proteomes" id="UP000232587"/>
    </source>
</evidence>
<dbReference type="Gene3D" id="3.40.50.300">
    <property type="entry name" value="P-loop containing nucleotide triphosphate hydrolases"/>
    <property type="match status" value="1"/>
</dbReference>
<dbReference type="InterPro" id="IPR014059">
    <property type="entry name" value="TraI/TrwC_relax"/>
</dbReference>
<dbReference type="EMBL" id="PHUF01000006">
    <property type="protein sequence ID" value="PKB13725.1"/>
    <property type="molecule type" value="Genomic_DNA"/>
</dbReference>
<dbReference type="Pfam" id="PF08751">
    <property type="entry name" value="TrwC"/>
    <property type="match status" value="1"/>
</dbReference>
<protein>
    <submittedName>
        <fullName evidence="2">Conjugative relaxase-like TrwC/TraI family protein</fullName>
    </submittedName>
</protein>
<evidence type="ECO:0000313" key="2">
    <source>
        <dbReference type="EMBL" id="PKB13725.1"/>
    </source>
</evidence>